<evidence type="ECO:0008006" key="3">
    <source>
        <dbReference type="Google" id="ProtNLM"/>
    </source>
</evidence>
<sequence length="210" mass="25231">MTKNNISFLIILIFLVNIIYSNDLIGVFSKYSKLGEFKIELNIKFEVDASPTSILMDIYVDNFKYFYFKINEPKILSGIDYYYNLHEDIFLTDLNKDVDSYNGIKDNLEIFRNFIRILSVTYSQDKFFIKEIKDKNYKIFYFYPKSKNALKFLGVDYTQMKIYLKEQMSVYFLEKIEFFNSNNKKRVDVKVNIIPYNTDFIKKNLLEIQK</sequence>
<gene>
    <name evidence="1" type="ORF">SAMN02745164_01410</name>
</gene>
<evidence type="ECO:0000313" key="2">
    <source>
        <dbReference type="Proteomes" id="UP000184334"/>
    </source>
</evidence>
<dbReference type="EMBL" id="FQUI01000022">
    <property type="protein sequence ID" value="SHE92008.1"/>
    <property type="molecule type" value="Genomic_DNA"/>
</dbReference>
<accession>A0A1M4XEX7</accession>
<dbReference type="AlphaFoldDB" id="A0A1M4XEX7"/>
<dbReference type="STRING" id="1122195.SAMN02745164_01410"/>
<name>A0A1M4XEX7_MARH1</name>
<keyword evidence="2" id="KW-1185">Reference proteome</keyword>
<reference evidence="1" key="1">
    <citation type="submission" date="2016-11" db="EMBL/GenBank/DDBJ databases">
        <authorList>
            <person name="Varghese N."/>
            <person name="Submissions S."/>
        </authorList>
    </citation>
    <scope>NUCLEOTIDE SEQUENCE [LARGE SCALE GENOMIC DNA]</scope>
    <source>
        <strain evidence="1">DSM 16785</strain>
    </source>
</reference>
<dbReference type="OrthoDB" id="46542at2"/>
<protein>
    <recommendedName>
        <fullName evidence="3">Outer membrane lipoprotein-sorting protein</fullName>
    </recommendedName>
</protein>
<evidence type="ECO:0000313" key="1">
    <source>
        <dbReference type="EMBL" id="SHE92008.1"/>
    </source>
</evidence>
<dbReference type="Proteomes" id="UP000184334">
    <property type="component" value="Unassembled WGS sequence"/>
</dbReference>
<proteinExistence type="predicted"/>
<organism evidence="1 2">
    <name type="scientific">Marinitoga hydrogenitolerans (strain DSM 16785 / JCM 12826 / AT1271)</name>
    <dbReference type="NCBI Taxonomy" id="1122195"/>
    <lineage>
        <taxon>Bacteria</taxon>
        <taxon>Thermotogati</taxon>
        <taxon>Thermotogota</taxon>
        <taxon>Thermotogae</taxon>
        <taxon>Petrotogales</taxon>
        <taxon>Petrotogaceae</taxon>
        <taxon>Marinitoga</taxon>
    </lineage>
</organism>
<dbReference type="RefSeq" id="WP_072864891.1">
    <property type="nucleotide sequence ID" value="NZ_FQUI01000022.1"/>
</dbReference>
<comment type="caution">
    <text evidence="1">The sequence shown here is derived from an EMBL/GenBank/DDBJ whole genome shotgun (WGS) entry which is preliminary data.</text>
</comment>